<keyword evidence="1 2" id="KW-0175">Coiled coil</keyword>
<evidence type="ECO:0000256" key="2">
    <source>
        <dbReference type="SAM" id="Coils"/>
    </source>
</evidence>
<feature type="domain" description="GDP/GTP exchange factor Sec2 N-terminal" evidence="4">
    <location>
        <begin position="25"/>
        <end position="160"/>
    </location>
</feature>
<evidence type="ECO:0000313" key="6">
    <source>
        <dbReference type="Proteomes" id="UP000398389"/>
    </source>
</evidence>
<reference evidence="5 6" key="1">
    <citation type="submission" date="2019-09" db="EMBL/GenBank/DDBJ databases">
        <authorList>
            <person name="Brejova B."/>
        </authorList>
    </citation>
    <scope>NUCLEOTIDE SEQUENCE [LARGE SCALE GENOMIC DNA]</scope>
</reference>
<feature type="compositionally biased region" description="Polar residues" evidence="3">
    <location>
        <begin position="193"/>
        <end position="204"/>
    </location>
</feature>
<feature type="region of interest" description="Disordered" evidence="3">
    <location>
        <begin position="763"/>
        <end position="858"/>
    </location>
</feature>
<accession>A0A5E8BCY0</accession>
<dbReference type="OrthoDB" id="1748564at2759"/>
<feature type="compositionally biased region" description="Basic and acidic residues" evidence="3">
    <location>
        <begin position="825"/>
        <end position="834"/>
    </location>
</feature>
<evidence type="ECO:0000259" key="4">
    <source>
        <dbReference type="Pfam" id="PF06428"/>
    </source>
</evidence>
<name>A0A5E8BCY0_9ASCO</name>
<dbReference type="InterPro" id="IPR009449">
    <property type="entry name" value="Sec2_N"/>
</dbReference>
<dbReference type="CDD" id="cd21044">
    <property type="entry name" value="Rab11BD_RAB3IP_like"/>
    <property type="match status" value="1"/>
</dbReference>
<dbReference type="EMBL" id="CABVLU010000002">
    <property type="protein sequence ID" value="VVT49173.1"/>
    <property type="molecule type" value="Genomic_DNA"/>
</dbReference>
<feature type="region of interest" description="Disordered" evidence="3">
    <location>
        <begin position="336"/>
        <end position="361"/>
    </location>
</feature>
<feature type="compositionally biased region" description="Low complexity" evidence="3">
    <location>
        <begin position="614"/>
        <end position="626"/>
    </location>
</feature>
<feature type="compositionally biased region" description="Low complexity" evidence="3">
    <location>
        <begin position="640"/>
        <end position="650"/>
    </location>
</feature>
<feature type="region of interest" description="Disordered" evidence="3">
    <location>
        <begin position="545"/>
        <end position="568"/>
    </location>
</feature>
<dbReference type="GO" id="GO:0006887">
    <property type="term" value="P:exocytosis"/>
    <property type="evidence" value="ECO:0007669"/>
    <property type="project" value="TreeGrafter"/>
</dbReference>
<feature type="compositionally biased region" description="Low complexity" evidence="3">
    <location>
        <begin position="300"/>
        <end position="313"/>
    </location>
</feature>
<feature type="region of interest" description="Disordered" evidence="3">
    <location>
        <begin position="280"/>
        <end position="314"/>
    </location>
</feature>
<keyword evidence="6" id="KW-1185">Reference proteome</keyword>
<dbReference type="GO" id="GO:0051286">
    <property type="term" value="C:cell tip"/>
    <property type="evidence" value="ECO:0007669"/>
    <property type="project" value="TreeGrafter"/>
</dbReference>
<gene>
    <name evidence="5" type="ORF">SAPINGB_P002139</name>
</gene>
<sequence length="858" mass="93525">MDPAAATAAAAVTAAEQEQATLSAQVTSLSTRLIEAIDRQADLEDQIQVLRKELDASRRINMAHEDQVRQGLLVPQKEYIEQVRLRNVADKESERLKGEIEELTSSLFDEANKMVASANRETSVWGRKNQQLLQQLKERDVLLENLQEQLSALKSVLEDVSDERDRLLKLNIVKTNFPNQSLETFHDAVDDSATSATLDPSVSNEGVPADQPGSAIATANSTSTTANILGSSHIASSTPHEVPEELYHGSLNSLWRPVARSDLQNFQDFFLMAPSPASHTASGSSTYHNSADTSILSGRSSPATSDTATPTISHSETYSSLNISSITSRFHSLTSSNSDNSSSGLSNSASNPNGNSSSSSISSLKDYRFFKRSINEDIEPTLRLESAPGLNWLSRRNIMGSIYDGSIKIEPIAVINEGYKLVFSSEPYGPPVGPSPLPTEAPVSRVDSEDSDDNTAFHTPIPTNSSQQSLPQMVQQPYTPPQQQETKYVPFSICVGSTGGQKVFASLSSSPPSQPPPVATLAPCAFCGEKRSSSLLYARLHNLRSEKDKAPSSSSKEGSKDSGSDSVSTHLAHMSMFSALSTPNISAREREKSRLASLGISYKDEDKNYSNGGHSHSSSTDTTSDSRSVDNDPREHYVPLTTSLSGSSTLASNGITPTSSGYPLCYHCLNRVRSVCDYVSFLRTLRMGVWRTDDETSRSKAWEECLRLKERMFWARQGASFLKLDSGNESVPVKFTGSARQQHQHQLDQETRRKMLINLQKGGDFTRRSSLSTPPSVKDLKNPVELKETVQEETKERETETDSATQEKTLKEEGDDAAVTTTDTSKQEEIKGEALENEDGSDVEVTKVAEAASDGSKA</sequence>
<feature type="compositionally biased region" description="Polar residues" evidence="3">
    <location>
        <begin position="280"/>
        <end position="299"/>
    </location>
</feature>
<feature type="compositionally biased region" description="Polar residues" evidence="3">
    <location>
        <begin position="454"/>
        <end position="470"/>
    </location>
</feature>
<feature type="compositionally biased region" description="Basic and acidic residues" evidence="3">
    <location>
        <begin position="627"/>
        <end position="637"/>
    </location>
</feature>
<evidence type="ECO:0000256" key="3">
    <source>
        <dbReference type="SAM" id="MobiDB-lite"/>
    </source>
</evidence>
<dbReference type="GO" id="GO:0070319">
    <property type="term" value="C:Golgi to plasma membrane transport vesicle"/>
    <property type="evidence" value="ECO:0007669"/>
    <property type="project" value="TreeGrafter"/>
</dbReference>
<dbReference type="PANTHER" id="PTHR14430">
    <property type="entry name" value="RABIN3-RELATED"/>
    <property type="match status" value="1"/>
</dbReference>
<dbReference type="Pfam" id="PF06428">
    <property type="entry name" value="Sec2p"/>
    <property type="match status" value="1"/>
</dbReference>
<organism evidence="5 6">
    <name type="scientific">Magnusiomyces paraingens</name>
    <dbReference type="NCBI Taxonomy" id="2606893"/>
    <lineage>
        <taxon>Eukaryota</taxon>
        <taxon>Fungi</taxon>
        <taxon>Dikarya</taxon>
        <taxon>Ascomycota</taxon>
        <taxon>Saccharomycotina</taxon>
        <taxon>Dipodascomycetes</taxon>
        <taxon>Dipodascales</taxon>
        <taxon>Dipodascaceae</taxon>
        <taxon>Magnusiomyces</taxon>
    </lineage>
</organism>
<dbReference type="SUPFAM" id="SSF144284">
    <property type="entry name" value="Sec2 N-terminal region"/>
    <property type="match status" value="1"/>
</dbReference>
<dbReference type="AlphaFoldDB" id="A0A5E8BCY0"/>
<proteinExistence type="predicted"/>
<feature type="coiled-coil region" evidence="2">
    <location>
        <begin position="33"/>
        <end position="163"/>
    </location>
</feature>
<protein>
    <recommendedName>
        <fullName evidence="4">GDP/GTP exchange factor Sec2 N-terminal domain-containing protein</fullName>
    </recommendedName>
</protein>
<dbReference type="Gene3D" id="6.10.140.910">
    <property type="match status" value="1"/>
</dbReference>
<evidence type="ECO:0000313" key="5">
    <source>
        <dbReference type="EMBL" id="VVT49173.1"/>
    </source>
</evidence>
<feature type="compositionally biased region" description="Low complexity" evidence="3">
    <location>
        <begin position="471"/>
        <end position="484"/>
    </location>
</feature>
<feature type="region of interest" description="Disordered" evidence="3">
    <location>
        <begin position="431"/>
        <end position="484"/>
    </location>
</feature>
<dbReference type="InterPro" id="IPR040351">
    <property type="entry name" value="RAB3IL/RAB3IP/Sec2"/>
</dbReference>
<dbReference type="RefSeq" id="XP_031852750.1">
    <property type="nucleotide sequence ID" value="XM_031996859.1"/>
</dbReference>
<dbReference type="GO" id="GO:0005085">
    <property type="term" value="F:guanyl-nucleotide exchange factor activity"/>
    <property type="evidence" value="ECO:0007669"/>
    <property type="project" value="InterPro"/>
</dbReference>
<feature type="region of interest" description="Disordered" evidence="3">
    <location>
        <begin position="606"/>
        <end position="650"/>
    </location>
</feature>
<dbReference type="GeneID" id="43580959"/>
<dbReference type="Proteomes" id="UP000398389">
    <property type="component" value="Unassembled WGS sequence"/>
</dbReference>
<feature type="region of interest" description="Disordered" evidence="3">
    <location>
        <begin position="193"/>
        <end position="217"/>
    </location>
</feature>
<evidence type="ECO:0000256" key="1">
    <source>
        <dbReference type="ARBA" id="ARBA00023054"/>
    </source>
</evidence>
<dbReference type="PANTHER" id="PTHR14430:SF0">
    <property type="entry name" value="SEC2P DOMAIN-CONTAINING PROTEIN"/>
    <property type="match status" value="1"/>
</dbReference>
<feature type="compositionally biased region" description="Basic and acidic residues" evidence="3">
    <location>
        <begin position="778"/>
        <end position="800"/>
    </location>
</feature>